<feature type="compositionally biased region" description="Low complexity" evidence="1">
    <location>
        <begin position="113"/>
        <end position="123"/>
    </location>
</feature>
<keyword evidence="2" id="KW-1133">Transmembrane helix</keyword>
<evidence type="ECO:0000256" key="2">
    <source>
        <dbReference type="SAM" id="Phobius"/>
    </source>
</evidence>
<feature type="transmembrane region" description="Helical" evidence="2">
    <location>
        <begin position="7"/>
        <end position="26"/>
    </location>
</feature>
<organism evidence="3 4">
    <name type="scientific">Trypanosoma theileri</name>
    <dbReference type="NCBI Taxonomy" id="67003"/>
    <lineage>
        <taxon>Eukaryota</taxon>
        <taxon>Discoba</taxon>
        <taxon>Euglenozoa</taxon>
        <taxon>Kinetoplastea</taxon>
        <taxon>Metakinetoplastina</taxon>
        <taxon>Trypanosomatida</taxon>
        <taxon>Trypanosomatidae</taxon>
        <taxon>Trypanosoma</taxon>
    </lineage>
</organism>
<proteinExistence type="predicted"/>
<sequence length="137" mass="15118">MSGRVCAYIAFAYTTAVTAFLIAWLMHCRIASFAVVAVQREWDLDEKATACRNAGLMYLTLAIGLSLRSAYTHYRTRTLVLERHEEEMADARESVPLLCATLLETRGVDDSKSSGNSNNSKNSNRGRRGVSYGSSNS</sequence>
<dbReference type="PANTHER" id="PTHR39668:SF2">
    <property type="match status" value="1"/>
</dbReference>
<evidence type="ECO:0000313" key="3">
    <source>
        <dbReference type="EMBL" id="ORC93643.1"/>
    </source>
</evidence>
<reference evidence="3 4" key="1">
    <citation type="submission" date="2017-03" db="EMBL/GenBank/DDBJ databases">
        <title>An alternative strategy for trypanosome survival in the mammalian bloodstream revealed through genome and transcriptome analysis of the ubiquitous bovine parasite Trypanosoma (Megatrypanum) theileri.</title>
        <authorList>
            <person name="Kelly S."/>
            <person name="Ivens A."/>
            <person name="Mott A."/>
            <person name="O'Neill E."/>
            <person name="Emms D."/>
            <person name="Macleod O."/>
            <person name="Voorheis P."/>
            <person name="Matthews J."/>
            <person name="Matthews K."/>
            <person name="Carrington M."/>
        </authorList>
    </citation>
    <scope>NUCLEOTIDE SEQUENCE [LARGE SCALE GENOMIC DNA]</scope>
    <source>
        <strain evidence="3">Edinburgh</strain>
    </source>
</reference>
<evidence type="ECO:0008006" key="5">
    <source>
        <dbReference type="Google" id="ProtNLM"/>
    </source>
</evidence>
<dbReference type="AlphaFoldDB" id="A0A1X0PAJ5"/>
<feature type="region of interest" description="Disordered" evidence="1">
    <location>
        <begin position="108"/>
        <end position="137"/>
    </location>
</feature>
<accession>A0A1X0PAJ5</accession>
<comment type="caution">
    <text evidence="3">The sequence shown here is derived from an EMBL/GenBank/DDBJ whole genome shotgun (WGS) entry which is preliminary data.</text>
</comment>
<dbReference type="VEuPathDB" id="TriTrypDB:TM35_000015200"/>
<dbReference type="PANTHER" id="PTHR39668">
    <property type="entry name" value="HYPOTHETICAL TRANSMEMBRANE PROTEIN L6586.03-RELATED"/>
    <property type="match status" value="1"/>
</dbReference>
<dbReference type="GeneID" id="39980981"/>
<evidence type="ECO:0000256" key="1">
    <source>
        <dbReference type="SAM" id="MobiDB-lite"/>
    </source>
</evidence>
<keyword evidence="2" id="KW-0472">Membrane</keyword>
<keyword evidence="4" id="KW-1185">Reference proteome</keyword>
<name>A0A1X0PAJ5_9TRYP</name>
<protein>
    <recommendedName>
        <fullName evidence="5">Transmembrane protein</fullName>
    </recommendedName>
</protein>
<evidence type="ECO:0000313" key="4">
    <source>
        <dbReference type="Proteomes" id="UP000192257"/>
    </source>
</evidence>
<dbReference type="EMBL" id="NBCO01000001">
    <property type="protein sequence ID" value="ORC93643.1"/>
    <property type="molecule type" value="Genomic_DNA"/>
</dbReference>
<keyword evidence="2" id="KW-0812">Transmembrane</keyword>
<dbReference type="OrthoDB" id="272020at2759"/>
<gene>
    <name evidence="3" type="ORF">TM35_000015200</name>
</gene>
<dbReference type="Proteomes" id="UP000192257">
    <property type="component" value="Unassembled WGS sequence"/>
</dbReference>
<dbReference type="RefSeq" id="XP_028887709.1">
    <property type="nucleotide sequence ID" value="XM_029021201.1"/>
</dbReference>